<protein>
    <submittedName>
        <fullName evidence="1">Uncharacterized protein</fullName>
    </submittedName>
</protein>
<proteinExistence type="predicted"/>
<gene>
    <name evidence="1" type="ORF">Edafosvirus55_1</name>
</gene>
<evidence type="ECO:0000313" key="1">
    <source>
        <dbReference type="EMBL" id="AYV78941.1"/>
    </source>
</evidence>
<dbReference type="EMBL" id="MK072120">
    <property type="protein sequence ID" value="AYV78941.1"/>
    <property type="molecule type" value="Genomic_DNA"/>
</dbReference>
<accession>A0A3G4ZY47</accession>
<reference evidence="1" key="1">
    <citation type="submission" date="2018-10" db="EMBL/GenBank/DDBJ databases">
        <title>Hidden diversity of soil giant viruses.</title>
        <authorList>
            <person name="Schulz F."/>
            <person name="Alteio L."/>
            <person name="Goudeau D."/>
            <person name="Ryan E.M."/>
            <person name="Malmstrom R.R."/>
            <person name="Blanchard J."/>
            <person name="Woyke T."/>
        </authorList>
    </citation>
    <scope>NUCLEOTIDE SEQUENCE</scope>
    <source>
        <strain evidence="1">EDV1</strain>
    </source>
</reference>
<sequence>VLKELIMRSEVIKEWLESKDYNCEHAVYYINRSADLVHYLIDYLSGYYKSDIDIIADIMDELRVDQKENDEIVNKIIREIEENIDKYRKDEGFQTIYTFEKSIGYNILRHVVNHIVTNIEKTEKYSFVKDTHYKLTCYGNVEKLSNYVEKFKKVETARIYTGPYVSHYEPIKVQYGDTTLIPHEIPKDVIEKLVHSLPESKIFSNCKIFTMPEGYKILYSY</sequence>
<name>A0A3G4ZY47_9VIRU</name>
<organism evidence="1">
    <name type="scientific">Edafosvirus sp</name>
    <dbReference type="NCBI Taxonomy" id="2487765"/>
    <lineage>
        <taxon>Viruses</taxon>
        <taxon>Varidnaviria</taxon>
        <taxon>Bamfordvirae</taxon>
        <taxon>Nucleocytoviricota</taxon>
        <taxon>Megaviricetes</taxon>
        <taxon>Imitervirales</taxon>
        <taxon>Mimiviridae</taxon>
        <taxon>Klosneuvirinae</taxon>
    </lineage>
</organism>
<feature type="non-terminal residue" evidence="1">
    <location>
        <position position="1"/>
    </location>
</feature>